<feature type="domain" description="CoA-binding" evidence="1">
    <location>
        <begin position="17"/>
        <end position="111"/>
    </location>
</feature>
<dbReference type="Pfam" id="PF13380">
    <property type="entry name" value="CoA_binding_2"/>
    <property type="match status" value="1"/>
</dbReference>
<gene>
    <name evidence="2" type="ORF">GKS16_09750</name>
</gene>
<organism evidence="2 3">
    <name type="scientific">Streptococcus uberis</name>
    <dbReference type="NCBI Taxonomy" id="1349"/>
    <lineage>
        <taxon>Bacteria</taxon>
        <taxon>Bacillati</taxon>
        <taxon>Bacillota</taxon>
        <taxon>Bacilli</taxon>
        <taxon>Lactobacillales</taxon>
        <taxon>Streptococcaceae</taxon>
        <taxon>Streptococcus</taxon>
    </lineage>
</organism>
<sequence length="144" mass="16372">MAEVFQNPSDQVIKNYLEEAKTIAVVGLSDRQDTAAFRVAQFLQEKGYHIVPVNPKCEGQLLLGQKVYAHLQDIPYPIDIVDVFRRSEALPQVAKDFLEIDAKVFWAQLGLESEEAAFLLTSAGRHHIVMDRCIKIDYQNLLEK</sequence>
<dbReference type="InterPro" id="IPR036291">
    <property type="entry name" value="NAD(P)-bd_dom_sf"/>
</dbReference>
<dbReference type="Proteomes" id="UP000483839">
    <property type="component" value="Unassembled WGS sequence"/>
</dbReference>
<dbReference type="OMA" id="MVMDRCP"/>
<dbReference type="PANTHER" id="PTHR33303:SF2">
    <property type="entry name" value="COA-BINDING DOMAIN-CONTAINING PROTEIN"/>
    <property type="match status" value="1"/>
</dbReference>
<evidence type="ECO:0000313" key="2">
    <source>
        <dbReference type="EMBL" id="MTD02549.1"/>
    </source>
</evidence>
<reference evidence="2 3" key="1">
    <citation type="submission" date="2019-11" db="EMBL/GenBank/DDBJ databases">
        <title>Streptococcus uberis isolated from clinical mastitis cases on a southeastern Queensland dairy.</title>
        <authorList>
            <person name="Workentine M.L."/>
            <person name="Price R."/>
            <person name="Olchowy T."/>
        </authorList>
    </citation>
    <scope>NUCLEOTIDE SEQUENCE [LARGE SCALE GENOMIC DNA]</scope>
    <source>
        <strain evidence="2 3">OLC4459-A17</strain>
    </source>
</reference>
<name>A0A2X4HF20_STRUB</name>
<comment type="caution">
    <text evidence="2">The sequence shown here is derived from an EMBL/GenBank/DDBJ whole genome shotgun (WGS) entry which is preliminary data.</text>
</comment>
<dbReference type="SMART" id="SM00881">
    <property type="entry name" value="CoA_binding"/>
    <property type="match status" value="1"/>
</dbReference>
<evidence type="ECO:0000313" key="3">
    <source>
        <dbReference type="Proteomes" id="UP000483839"/>
    </source>
</evidence>
<dbReference type="EMBL" id="WLXI01000064">
    <property type="protein sequence ID" value="MTD02549.1"/>
    <property type="molecule type" value="Genomic_DNA"/>
</dbReference>
<protein>
    <submittedName>
        <fullName evidence="2">CoA-binding protein</fullName>
    </submittedName>
</protein>
<accession>A0A2X4HF20</accession>
<dbReference type="Gene3D" id="3.40.50.720">
    <property type="entry name" value="NAD(P)-binding Rossmann-like Domain"/>
    <property type="match status" value="1"/>
</dbReference>
<dbReference type="PANTHER" id="PTHR33303">
    <property type="entry name" value="CYTOPLASMIC PROTEIN-RELATED"/>
    <property type="match status" value="1"/>
</dbReference>
<dbReference type="RefSeq" id="WP_015912007.1">
    <property type="nucleotide sequence ID" value="NZ_BAABQC010000003.1"/>
</dbReference>
<dbReference type="AlphaFoldDB" id="A0A2X4HF20"/>
<dbReference type="InterPro" id="IPR003781">
    <property type="entry name" value="CoA-bd"/>
</dbReference>
<dbReference type="SUPFAM" id="SSF51735">
    <property type="entry name" value="NAD(P)-binding Rossmann-fold domains"/>
    <property type="match status" value="1"/>
</dbReference>
<evidence type="ECO:0000259" key="1">
    <source>
        <dbReference type="SMART" id="SM00881"/>
    </source>
</evidence>
<proteinExistence type="predicted"/>